<dbReference type="eggNOG" id="COG4315">
    <property type="taxonomic scope" value="Bacteria"/>
</dbReference>
<proteinExistence type="predicted"/>
<dbReference type="RefSeq" id="WP_023357704.1">
    <property type="nucleotide sequence ID" value="NC_022657.1"/>
</dbReference>
<dbReference type="STRING" id="1246995.AFR_02360"/>
<dbReference type="GO" id="GO:0043448">
    <property type="term" value="P:alkane catabolic process"/>
    <property type="evidence" value="ECO:0007669"/>
    <property type="project" value="TreeGrafter"/>
</dbReference>
<evidence type="ECO:0000313" key="3">
    <source>
        <dbReference type="EMBL" id="AGZ38761.1"/>
    </source>
</evidence>
<dbReference type="PANTHER" id="PTHR39335:SF1">
    <property type="entry name" value="BLL4220 PROTEIN"/>
    <property type="match status" value="1"/>
</dbReference>
<dbReference type="EMBL" id="CP006272">
    <property type="protein sequence ID" value="AGZ38761.1"/>
    <property type="molecule type" value="Genomic_DNA"/>
</dbReference>
<accession>U5VSY6</accession>
<sequence>MKRSRTVFAAVALTSALGLAACARTDLPTAVNYVAADDAPAEPTADPTGVPEPAIDTEKLAAEAEERAEEPEPEAAPIPEPTVAKTQKWVKIFSGASDEDITPPKSIRKGSKTVELNTAENKIIGTYVTDGAGRTLYRFDEDSNKPPEATCNGDCAKAWPPLLIKSPGKIFPQGLNPKILGYVERADGTCQVTINGWPVYYFAKDKKAGDINGQGVKGTWFAIDPKGGKTGDLPESAGGTGGNDSETPPEDDAPTGDGY</sequence>
<dbReference type="PROSITE" id="PS51257">
    <property type="entry name" value="PROKAR_LIPOPROTEIN"/>
    <property type="match status" value="1"/>
</dbReference>
<reference evidence="3 4" key="1">
    <citation type="journal article" date="2014" name="J. Biotechnol.">
        <title>Complete genome sequence of the actinobacterium Actinoplanes friuliensis HAG 010964, producer of the lipopeptide antibiotic friulimycin.</title>
        <authorList>
            <person name="Ruckert C."/>
            <person name="Szczepanowski R."/>
            <person name="Albersmeier A."/>
            <person name="Goesmann A."/>
            <person name="Fischer N."/>
            <person name="Steinkamper A."/>
            <person name="Puhler A."/>
            <person name="Biener R."/>
            <person name="Schwartz D."/>
            <person name="Kalinowski J."/>
        </authorList>
    </citation>
    <scope>NUCLEOTIDE SEQUENCE [LARGE SCALE GENOMIC DNA]</scope>
    <source>
        <strain evidence="3 4">DSM 7358</strain>
    </source>
</reference>
<dbReference type="PANTHER" id="PTHR39335">
    <property type="entry name" value="BLL4220 PROTEIN"/>
    <property type="match status" value="1"/>
</dbReference>
<dbReference type="AlphaFoldDB" id="U5VSY6"/>
<dbReference type="InterPro" id="IPR005297">
    <property type="entry name" value="Lipoprotein_repeat"/>
</dbReference>
<keyword evidence="2" id="KW-0732">Signal</keyword>
<dbReference type="OrthoDB" id="597632at2"/>
<feature type="signal peptide" evidence="2">
    <location>
        <begin position="1"/>
        <end position="20"/>
    </location>
</feature>
<dbReference type="KEGG" id="afs:AFR_02360"/>
<feature type="region of interest" description="Disordered" evidence="1">
    <location>
        <begin position="62"/>
        <end position="82"/>
    </location>
</feature>
<evidence type="ECO:0000256" key="2">
    <source>
        <dbReference type="SAM" id="SignalP"/>
    </source>
</evidence>
<evidence type="ECO:0000313" key="4">
    <source>
        <dbReference type="Proteomes" id="UP000017746"/>
    </source>
</evidence>
<feature type="chain" id="PRO_5039460881" evidence="2">
    <location>
        <begin position="21"/>
        <end position="259"/>
    </location>
</feature>
<dbReference type="PATRIC" id="fig|1246995.3.peg.477"/>
<gene>
    <name evidence="3" type="ORF">AFR_02360</name>
</gene>
<keyword evidence="4" id="KW-1185">Reference proteome</keyword>
<name>U5VSY6_9ACTN</name>
<protein>
    <submittedName>
        <fullName evidence="3">Lipoprotein</fullName>
    </submittedName>
</protein>
<dbReference type="HOGENOM" id="CLU_053665_0_1_11"/>
<feature type="compositionally biased region" description="Acidic residues" evidence="1">
    <location>
        <begin position="247"/>
        <end position="259"/>
    </location>
</feature>
<feature type="region of interest" description="Disordered" evidence="1">
    <location>
        <begin position="223"/>
        <end position="259"/>
    </location>
</feature>
<keyword evidence="3" id="KW-0449">Lipoprotein</keyword>
<dbReference type="Pfam" id="PF03640">
    <property type="entry name" value="Lipoprotein_15"/>
    <property type="match status" value="2"/>
</dbReference>
<evidence type="ECO:0000256" key="1">
    <source>
        <dbReference type="SAM" id="MobiDB-lite"/>
    </source>
</evidence>
<organism evidence="3 4">
    <name type="scientific">Actinoplanes friuliensis DSM 7358</name>
    <dbReference type="NCBI Taxonomy" id="1246995"/>
    <lineage>
        <taxon>Bacteria</taxon>
        <taxon>Bacillati</taxon>
        <taxon>Actinomycetota</taxon>
        <taxon>Actinomycetes</taxon>
        <taxon>Micromonosporales</taxon>
        <taxon>Micromonosporaceae</taxon>
        <taxon>Actinoplanes</taxon>
    </lineage>
</organism>
<dbReference type="Proteomes" id="UP000017746">
    <property type="component" value="Chromosome"/>
</dbReference>